<dbReference type="AlphaFoldDB" id="A0A0G4P9A5"/>
<dbReference type="Proteomes" id="UP000053732">
    <property type="component" value="Unassembled WGS sequence"/>
</dbReference>
<gene>
    <name evidence="2" type="ORF">PCAMFM013_S008g000325</name>
</gene>
<accession>A0A0G4P9A5</accession>
<proteinExistence type="predicted"/>
<feature type="region of interest" description="Disordered" evidence="1">
    <location>
        <begin position="1"/>
        <end position="34"/>
    </location>
</feature>
<protein>
    <submittedName>
        <fullName evidence="2">Str. FM013</fullName>
    </submittedName>
</protein>
<evidence type="ECO:0000313" key="2">
    <source>
        <dbReference type="EMBL" id="CRL22896.1"/>
    </source>
</evidence>
<sequence length="108" mass="12387">MSRTLSPQKKDVQSVTPEYPWRSDNPFGPPQVPPSVPSGIKRLRNTLSKLSPSAFAEKELLRKNNQRKSPLTQRNVHTLVNEQECNEAYKPNLHSPQIQVTEWLQRVS</sequence>
<name>A0A0G4P9A5_PENC3</name>
<dbReference type="EMBL" id="HG793141">
    <property type="protein sequence ID" value="CRL22896.1"/>
    <property type="molecule type" value="Genomic_DNA"/>
</dbReference>
<organism evidence="2 3">
    <name type="scientific">Penicillium camemberti (strain FM 013)</name>
    <dbReference type="NCBI Taxonomy" id="1429867"/>
    <lineage>
        <taxon>Eukaryota</taxon>
        <taxon>Fungi</taxon>
        <taxon>Dikarya</taxon>
        <taxon>Ascomycota</taxon>
        <taxon>Pezizomycotina</taxon>
        <taxon>Eurotiomycetes</taxon>
        <taxon>Eurotiomycetidae</taxon>
        <taxon>Eurotiales</taxon>
        <taxon>Aspergillaceae</taxon>
        <taxon>Penicillium</taxon>
    </lineage>
</organism>
<keyword evidence="3" id="KW-1185">Reference proteome</keyword>
<evidence type="ECO:0000256" key="1">
    <source>
        <dbReference type="SAM" id="MobiDB-lite"/>
    </source>
</evidence>
<reference evidence="2 3" key="1">
    <citation type="journal article" date="2014" name="Nat. Commun.">
        <title>Multiple recent horizontal transfers of a large genomic region in cheese making fungi.</title>
        <authorList>
            <person name="Cheeseman K."/>
            <person name="Ropars J."/>
            <person name="Renault P."/>
            <person name="Dupont J."/>
            <person name="Gouzy J."/>
            <person name="Branca A."/>
            <person name="Abraham A.L."/>
            <person name="Ceppi M."/>
            <person name="Conseiller E."/>
            <person name="Debuchy R."/>
            <person name="Malagnac F."/>
            <person name="Goarin A."/>
            <person name="Silar P."/>
            <person name="Lacoste S."/>
            <person name="Sallet E."/>
            <person name="Bensimon A."/>
            <person name="Giraud T."/>
            <person name="Brygoo Y."/>
        </authorList>
    </citation>
    <scope>NUCLEOTIDE SEQUENCE [LARGE SCALE GENOMIC DNA]</scope>
    <source>
        <strain evidence="3">FM 013</strain>
    </source>
</reference>
<evidence type="ECO:0000313" key="3">
    <source>
        <dbReference type="Proteomes" id="UP000053732"/>
    </source>
</evidence>